<dbReference type="GO" id="GO:0005634">
    <property type="term" value="C:nucleus"/>
    <property type="evidence" value="ECO:0007669"/>
    <property type="project" value="UniProtKB-SubCell"/>
</dbReference>
<dbReference type="UniPathway" id="UPA00886"/>
<dbReference type="PANTHER" id="PTHR21330">
    <property type="entry name" value="E3 SUMO-PROTEIN LIGASE NSE2"/>
    <property type="match status" value="1"/>
</dbReference>
<feature type="domain" description="SP-RING-type" evidence="12">
    <location>
        <begin position="224"/>
        <end position="307"/>
    </location>
</feature>
<evidence type="ECO:0000256" key="11">
    <source>
        <dbReference type="SAM" id="MobiDB-lite"/>
    </source>
</evidence>
<evidence type="ECO:0000256" key="10">
    <source>
        <dbReference type="PROSITE-ProRule" id="PRU00452"/>
    </source>
</evidence>
<dbReference type="SUPFAM" id="SSF57850">
    <property type="entry name" value="RING/U-box"/>
    <property type="match status" value="1"/>
</dbReference>
<dbReference type="AlphaFoldDB" id="A0A194SAD2"/>
<keyword evidence="14" id="KW-1185">Reference proteome</keyword>
<dbReference type="InterPro" id="IPR026846">
    <property type="entry name" value="Nse2(Mms21)"/>
</dbReference>
<evidence type="ECO:0000256" key="5">
    <source>
        <dbReference type="ARBA" id="ARBA00022723"/>
    </source>
</evidence>
<feature type="region of interest" description="Disordered" evidence="11">
    <location>
        <begin position="309"/>
        <end position="361"/>
    </location>
</feature>
<dbReference type="GO" id="GO:0030915">
    <property type="term" value="C:Smc5-Smc6 complex"/>
    <property type="evidence" value="ECO:0007669"/>
    <property type="project" value="InterPro"/>
</dbReference>
<sequence>MPSLDKRHRKKQRVADSDGDASDASAPDHREPDTQARRNDAILAKVDPEYRNTPVDLRQGESKLRLVASQLTTVKKRVAETVGALSDVAGEWAQALAEAHRDDEYDEDSRIAALLADDTISQLDKDVRSAIDRDAELEIRVATLSDLRGRLSQGHQLRDVNKEYEQRVQPKLDEYRSKTPRQRFENLKTYNAFRNLVWETFTDGAGVPNVKKFLPREDGDEDSDDEDVEFGAQTHSFTCPITLATLEDPYTSTVCPHSFSGPAIKEMLSGDASGRVGCPVTGCDKVLSAGTIARDEGLRRRVAAYEQRVREGRTQQGGATQGRTFVQMDLDSEEEEGDEDEAEEERVAAVKKVKREKGRAA</sequence>
<dbReference type="GO" id="GO:0016925">
    <property type="term" value="P:protein sumoylation"/>
    <property type="evidence" value="ECO:0007669"/>
    <property type="project" value="UniProtKB-UniPathway"/>
</dbReference>
<gene>
    <name evidence="13" type="ORF">RHOBADRAFT_51403</name>
</gene>
<dbReference type="GO" id="GO:0008270">
    <property type="term" value="F:zinc ion binding"/>
    <property type="evidence" value="ECO:0007669"/>
    <property type="project" value="UniProtKB-KW"/>
</dbReference>
<evidence type="ECO:0000256" key="6">
    <source>
        <dbReference type="ARBA" id="ARBA00022771"/>
    </source>
</evidence>
<dbReference type="STRING" id="578459.A0A194SAD2"/>
<dbReference type="EMBL" id="KQ474074">
    <property type="protein sequence ID" value="KPV77567.1"/>
    <property type="molecule type" value="Genomic_DNA"/>
</dbReference>
<evidence type="ECO:0000313" key="14">
    <source>
        <dbReference type="Proteomes" id="UP000053890"/>
    </source>
</evidence>
<dbReference type="OMA" id="SHWEARN"/>
<evidence type="ECO:0000256" key="3">
    <source>
        <dbReference type="ARBA" id="ARBA00008212"/>
    </source>
</evidence>
<evidence type="ECO:0000256" key="9">
    <source>
        <dbReference type="ARBA" id="ARBA00023242"/>
    </source>
</evidence>
<protein>
    <recommendedName>
        <fullName evidence="12">SP-RING-type domain-containing protein</fullName>
    </recommendedName>
</protein>
<evidence type="ECO:0000313" key="13">
    <source>
        <dbReference type="EMBL" id="KPV77567.1"/>
    </source>
</evidence>
<evidence type="ECO:0000256" key="4">
    <source>
        <dbReference type="ARBA" id="ARBA00022679"/>
    </source>
</evidence>
<comment type="similarity">
    <text evidence="3">Belongs to the NSE2 family.</text>
</comment>
<feature type="region of interest" description="Disordered" evidence="11">
    <location>
        <begin position="1"/>
        <end position="47"/>
    </location>
</feature>
<organism evidence="13 14">
    <name type="scientific">Rhodotorula graminis (strain WP1)</name>
    <dbReference type="NCBI Taxonomy" id="578459"/>
    <lineage>
        <taxon>Eukaryota</taxon>
        <taxon>Fungi</taxon>
        <taxon>Dikarya</taxon>
        <taxon>Basidiomycota</taxon>
        <taxon>Pucciniomycotina</taxon>
        <taxon>Microbotryomycetes</taxon>
        <taxon>Sporidiobolales</taxon>
        <taxon>Sporidiobolaceae</taxon>
        <taxon>Rhodotorula</taxon>
    </lineage>
</organism>
<comment type="subcellular location">
    <subcellularLocation>
        <location evidence="1">Nucleus</location>
    </subcellularLocation>
</comment>
<dbReference type="RefSeq" id="XP_018273616.1">
    <property type="nucleotide sequence ID" value="XM_018415823.1"/>
</dbReference>
<keyword evidence="8" id="KW-0862">Zinc</keyword>
<reference evidence="13 14" key="1">
    <citation type="journal article" date="2015" name="Front. Microbiol.">
        <title>Genome sequence of the plant growth promoting endophytic yeast Rhodotorula graminis WP1.</title>
        <authorList>
            <person name="Firrincieli A."/>
            <person name="Otillar R."/>
            <person name="Salamov A."/>
            <person name="Schmutz J."/>
            <person name="Khan Z."/>
            <person name="Redman R.S."/>
            <person name="Fleck N.D."/>
            <person name="Lindquist E."/>
            <person name="Grigoriev I.V."/>
            <person name="Doty S.L."/>
        </authorList>
    </citation>
    <scope>NUCLEOTIDE SEQUENCE [LARGE SCALE GENOMIC DNA]</scope>
    <source>
        <strain evidence="13 14">WP1</strain>
    </source>
</reference>
<keyword evidence="4" id="KW-0808">Transferase</keyword>
<dbReference type="Pfam" id="PF11789">
    <property type="entry name" value="zf-Nse"/>
    <property type="match status" value="1"/>
</dbReference>
<dbReference type="PANTHER" id="PTHR21330:SF1">
    <property type="entry name" value="E3 SUMO-PROTEIN LIGASE NSE2"/>
    <property type="match status" value="1"/>
</dbReference>
<feature type="compositionally biased region" description="Basic residues" evidence="11">
    <location>
        <begin position="1"/>
        <end position="12"/>
    </location>
</feature>
<dbReference type="CDD" id="cd16651">
    <property type="entry name" value="SPL-RING_NSE2"/>
    <property type="match status" value="1"/>
</dbReference>
<keyword evidence="5" id="KW-0479">Metal-binding</keyword>
<name>A0A194SAD2_RHOGW</name>
<feature type="compositionally biased region" description="Basic and acidic residues" evidence="11">
    <location>
        <begin position="26"/>
        <end position="47"/>
    </location>
</feature>
<keyword evidence="9" id="KW-0539">Nucleus</keyword>
<evidence type="ECO:0000259" key="12">
    <source>
        <dbReference type="PROSITE" id="PS51044"/>
    </source>
</evidence>
<dbReference type="GO" id="GO:0000724">
    <property type="term" value="P:double-strand break repair via homologous recombination"/>
    <property type="evidence" value="ECO:0007669"/>
    <property type="project" value="InterPro"/>
</dbReference>
<comment type="pathway">
    <text evidence="2">Protein modification; protein sumoylation.</text>
</comment>
<dbReference type="PROSITE" id="PS51044">
    <property type="entry name" value="ZF_SP_RING"/>
    <property type="match status" value="1"/>
</dbReference>
<proteinExistence type="inferred from homology"/>
<evidence type="ECO:0000256" key="2">
    <source>
        <dbReference type="ARBA" id="ARBA00004718"/>
    </source>
</evidence>
<dbReference type="InterPro" id="IPR013083">
    <property type="entry name" value="Znf_RING/FYVE/PHD"/>
</dbReference>
<dbReference type="GO" id="GO:0061665">
    <property type="term" value="F:SUMO ligase activity"/>
    <property type="evidence" value="ECO:0007669"/>
    <property type="project" value="TreeGrafter"/>
</dbReference>
<keyword evidence="7" id="KW-0833">Ubl conjugation pathway</keyword>
<dbReference type="Proteomes" id="UP000053890">
    <property type="component" value="Unassembled WGS sequence"/>
</dbReference>
<dbReference type="Gene3D" id="3.30.40.10">
    <property type="entry name" value="Zinc/RING finger domain, C3HC4 (zinc finger)"/>
    <property type="match status" value="1"/>
</dbReference>
<keyword evidence="6 10" id="KW-0863">Zinc-finger</keyword>
<feature type="compositionally biased region" description="Basic residues" evidence="11">
    <location>
        <begin position="349"/>
        <end position="361"/>
    </location>
</feature>
<evidence type="ECO:0000256" key="8">
    <source>
        <dbReference type="ARBA" id="ARBA00022833"/>
    </source>
</evidence>
<dbReference type="OrthoDB" id="26899at2759"/>
<accession>A0A194SAD2</accession>
<feature type="compositionally biased region" description="Acidic residues" evidence="11">
    <location>
        <begin position="330"/>
        <end position="344"/>
    </location>
</feature>
<evidence type="ECO:0000256" key="1">
    <source>
        <dbReference type="ARBA" id="ARBA00004123"/>
    </source>
</evidence>
<dbReference type="InterPro" id="IPR004181">
    <property type="entry name" value="Znf_MIZ"/>
</dbReference>
<dbReference type="GeneID" id="28976271"/>
<evidence type="ECO:0000256" key="7">
    <source>
        <dbReference type="ARBA" id="ARBA00022786"/>
    </source>
</evidence>
<feature type="compositionally biased region" description="Low complexity" evidence="11">
    <location>
        <begin position="314"/>
        <end position="324"/>
    </location>
</feature>